<accession>X0TQD6</accession>
<gene>
    <name evidence="1" type="ORF">S01H1_06070</name>
</gene>
<protein>
    <submittedName>
        <fullName evidence="1">Uncharacterized protein</fullName>
    </submittedName>
</protein>
<feature type="non-terminal residue" evidence="1">
    <location>
        <position position="1"/>
    </location>
</feature>
<reference evidence="1" key="1">
    <citation type="journal article" date="2014" name="Front. Microbiol.">
        <title>High frequency of phylogenetically diverse reductive dehalogenase-homologous genes in deep subseafloor sedimentary metagenomes.</title>
        <authorList>
            <person name="Kawai M."/>
            <person name="Futagami T."/>
            <person name="Toyoda A."/>
            <person name="Takaki Y."/>
            <person name="Nishi S."/>
            <person name="Hori S."/>
            <person name="Arai W."/>
            <person name="Tsubouchi T."/>
            <person name="Morono Y."/>
            <person name="Uchiyama I."/>
            <person name="Ito T."/>
            <person name="Fujiyama A."/>
            <person name="Inagaki F."/>
            <person name="Takami H."/>
        </authorList>
    </citation>
    <scope>NUCLEOTIDE SEQUENCE</scope>
    <source>
        <strain evidence="1">Expedition CK06-06</strain>
    </source>
</reference>
<name>X0TQD6_9ZZZZ</name>
<evidence type="ECO:0000313" key="1">
    <source>
        <dbReference type="EMBL" id="GAF78340.1"/>
    </source>
</evidence>
<dbReference type="AlphaFoldDB" id="X0TQD6"/>
<dbReference type="EMBL" id="BARS01003150">
    <property type="protein sequence ID" value="GAF78340.1"/>
    <property type="molecule type" value="Genomic_DNA"/>
</dbReference>
<proteinExistence type="predicted"/>
<sequence>DMKNSKISEYMHKNEWVKHYNSLYLGRVPRINGSVWHMNPRYVVKTFDQQLPLSLHLVDMDSLKDIWDPLYTGYQIE</sequence>
<organism evidence="1">
    <name type="scientific">marine sediment metagenome</name>
    <dbReference type="NCBI Taxonomy" id="412755"/>
    <lineage>
        <taxon>unclassified sequences</taxon>
        <taxon>metagenomes</taxon>
        <taxon>ecological metagenomes</taxon>
    </lineage>
</organism>
<comment type="caution">
    <text evidence="1">The sequence shown here is derived from an EMBL/GenBank/DDBJ whole genome shotgun (WGS) entry which is preliminary data.</text>
</comment>